<dbReference type="EMBL" id="GU474888">
    <property type="protein sequence ID" value="ADI18408.1"/>
    <property type="molecule type" value="Genomic_DNA"/>
</dbReference>
<proteinExistence type="predicted"/>
<protein>
    <submittedName>
        <fullName evidence="1">Uncharacterized protein</fullName>
    </submittedName>
</protein>
<dbReference type="AlphaFoldDB" id="E0XVG7"/>
<reference evidence="1" key="1">
    <citation type="journal article" date="2011" name="Environ. Microbiol.">
        <title>Time-series analyses of Monterey Bay coastal microbial picoplankton using a 'genome proxy' microarray.</title>
        <authorList>
            <person name="Rich V.I."/>
            <person name="Pham V.D."/>
            <person name="Eppley J."/>
            <person name="Shi Y."/>
            <person name="DeLong E.F."/>
        </authorList>
    </citation>
    <scope>NUCLEOTIDE SEQUENCE</scope>
</reference>
<sequence length="71" mass="8306">MFLPCQKHRHSSLSSCVWRFWIIRANERVSLGFNLVLSQAARPISTSQLHMLPCFHFRPIKQVIFLRPLGT</sequence>
<evidence type="ECO:0000313" key="1">
    <source>
        <dbReference type="EMBL" id="ADI18408.1"/>
    </source>
</evidence>
<organism evidence="1">
    <name type="scientific">uncultured delta proteobacterium HF4000_08N17</name>
    <dbReference type="NCBI Taxonomy" id="710836"/>
    <lineage>
        <taxon>Bacteria</taxon>
        <taxon>Deltaproteobacteria</taxon>
        <taxon>environmental samples</taxon>
    </lineage>
</organism>
<name>E0XVG7_9DELT</name>
<accession>E0XVG7</accession>